<protein>
    <recommendedName>
        <fullName evidence="2">Toxin VasX N-terminal region domain-containing protein</fullName>
    </recommendedName>
</protein>
<evidence type="ECO:0000256" key="1">
    <source>
        <dbReference type="SAM" id="Phobius"/>
    </source>
</evidence>
<feature type="transmembrane region" description="Helical" evidence="1">
    <location>
        <begin position="924"/>
        <end position="948"/>
    </location>
</feature>
<accession>A0A1E5TEN9</accession>
<dbReference type="AlphaFoldDB" id="A0A1E5TEN9"/>
<evidence type="ECO:0000313" key="3">
    <source>
        <dbReference type="EMBL" id="OEK09835.1"/>
    </source>
</evidence>
<dbReference type="EMBL" id="MDJD01000006">
    <property type="protein sequence ID" value="OEK09835.1"/>
    <property type="molecule type" value="Genomic_DNA"/>
</dbReference>
<organism evidence="3 4">
    <name type="scientific">Flavivirga aquatica</name>
    <dbReference type="NCBI Taxonomy" id="1849968"/>
    <lineage>
        <taxon>Bacteria</taxon>
        <taxon>Pseudomonadati</taxon>
        <taxon>Bacteroidota</taxon>
        <taxon>Flavobacteriia</taxon>
        <taxon>Flavobacteriales</taxon>
        <taxon>Flavobacteriaceae</taxon>
        <taxon>Flavivirga</taxon>
    </lineage>
</organism>
<proteinExistence type="predicted"/>
<dbReference type="STRING" id="1849968.A8C32_10005"/>
<feature type="transmembrane region" description="Helical" evidence="1">
    <location>
        <begin position="892"/>
        <end position="912"/>
    </location>
</feature>
<dbReference type="Pfam" id="PF20249">
    <property type="entry name" value="VasX_N"/>
    <property type="match status" value="1"/>
</dbReference>
<gene>
    <name evidence="3" type="ORF">A8C32_10005</name>
</gene>
<keyword evidence="4" id="KW-1185">Reference proteome</keyword>
<evidence type="ECO:0000259" key="2">
    <source>
        <dbReference type="Pfam" id="PF20249"/>
    </source>
</evidence>
<dbReference type="InterPro" id="IPR046864">
    <property type="entry name" value="VasX_N"/>
</dbReference>
<reference evidence="3 4" key="1">
    <citation type="submission" date="2016-05" db="EMBL/GenBank/DDBJ databases">
        <title>Draft Genome Sequence of Algibacter sp. Strain SK-16 Isolated from the Surface Water of Aburatsubo Inlet.</title>
        <authorList>
            <person name="Wong S.-K."/>
            <person name="Yoshizawa S."/>
            <person name="Nakajima Y."/>
            <person name="Ogura Y."/>
            <person name="Tetsuya H."/>
            <person name="Hamasaki K."/>
        </authorList>
    </citation>
    <scope>NUCLEOTIDE SEQUENCE [LARGE SCALE GENOMIC DNA]</scope>
    <source>
        <strain evidence="3 4">SK-16</strain>
    </source>
</reference>
<keyword evidence="1" id="KW-0812">Transmembrane</keyword>
<comment type="caution">
    <text evidence="3">The sequence shown here is derived from an EMBL/GenBank/DDBJ whole genome shotgun (WGS) entry which is preliminary data.</text>
</comment>
<name>A0A1E5TEN9_9FLAO</name>
<keyword evidence="1" id="KW-1133">Transmembrane helix</keyword>
<dbReference type="OrthoDB" id="1187928at2"/>
<dbReference type="CDD" id="cd20707">
    <property type="entry name" value="MIX_III"/>
    <property type="match status" value="1"/>
</dbReference>
<sequence length="1201" mass="134921">MADNNLEVTAIYASGDTVVKETATTNNATSFKVTDLEGPFDDNGNLLQYIEEGQMCVYIATLDKDVSTVNIREVNWAMTYDANGNGDLKFEKIQGGRRYDKNRIWLYLQSEKATSLLTIHAYTGVLPVNGSSVTVSVNHAQYEAGLKTGDRCNVQSNTTIVTNATTPLKDKEFELEVGIRLHFLRPGFFKGTGHDSRGGNPNTLGNQNNKLEHAHKHIDLKNFHCHLTELVPGGYIYVIDSKKVSLEKSFEYYVTPKQTLKRIPWYTDPKSEDKRTVFGAKKAGKAITEHHYHLVEYIKDKEETPEVYVCYSPVQWSKAYFEKMLNDQEMRSKRMVKVLCDAMQLNEYSREQETIFSYDGFSAFFNNNNEIGYNRLKNKKKYLANSQAKKTGEDAKLKPDMFIPLLDPVNAAREIADELANSMLNFKALVEAIQTGETQEEAFNRICAGNDAPKPEPEYQSLYSLALTVYHMLYNDESMIKKYDGGVPAPDSRWGELHYGEAYKEKTVWTGNNTHKENNIKLLGYDGADSAKIEGILGVAARKELREEIAKLRDDLGNFLSHNDFKIPLDDYLYNAKERQLEGRVMFSELLETLFTTTYDFDRHLLLQKDYVDADPWKDKILDITNNELAANYKGGVSKAPDYKDIDPLYALVTPLLNVDAVLTSSNKIGKKLLSAIKAKLKFEAARIFKEVKKSRGSYYTNWDDFVKVVVKKCNANLRVFNTDMIGLSKKEFNVALQQALGDSYEVNTNFVHKGKYTGANPDVHRLKKKPNAVKVISTKPGDHVLEIRVRTKITEAEALDIANKRNISDKAAKILNSKGFTGVIALLDLYNLYGTVSKFGEGSTKRDKADFVNASIKLTESGLAASKAFGLKTNFFDKKIVTRGVVRGTGMQLLGVISSVATAGMCVWDAAEAFEKRDADAAVAYSMAAVAFGVSAYAGYIAFMSGAASAGPVGWIAAIVGTGIFVIAIMLSDTPLETYFKNFLLSDDNTKFTIQAHESPMVYNRRLFDNRKLLMHDDDYYKTMMHPTDAEATLMNLIVCPHVTLKPTIVQKDLPGAAPTLDFVQYLIIALKFYKFFNDKESLQVIPYFLPWGINSNIEGNNLKPMLADEYSISQDVGTLGISISFKNRTVALFSQLILAVRLTIDDSQSLYFPYNNRSGEAVYLAIKIPLGKSFGWYDNEFNEAPNFLTKDELFKSKNW</sequence>
<keyword evidence="1" id="KW-0472">Membrane</keyword>
<dbReference type="RefSeq" id="WP_069828495.1">
    <property type="nucleotide sequence ID" value="NZ_MDJD01000006.1"/>
</dbReference>
<evidence type="ECO:0000313" key="4">
    <source>
        <dbReference type="Proteomes" id="UP000095713"/>
    </source>
</evidence>
<feature type="transmembrane region" description="Helical" evidence="1">
    <location>
        <begin position="954"/>
        <end position="972"/>
    </location>
</feature>
<dbReference type="Proteomes" id="UP000095713">
    <property type="component" value="Unassembled WGS sequence"/>
</dbReference>
<feature type="domain" description="Toxin VasX N-terminal region" evidence="2">
    <location>
        <begin position="226"/>
        <end position="342"/>
    </location>
</feature>